<dbReference type="GO" id="GO:0004559">
    <property type="term" value="F:alpha-mannosidase activity"/>
    <property type="evidence" value="ECO:0007669"/>
    <property type="project" value="InterPro"/>
</dbReference>
<keyword evidence="5" id="KW-1185">Reference proteome</keyword>
<dbReference type="Proteomes" id="UP001161247">
    <property type="component" value="Chromosome 2"/>
</dbReference>
<evidence type="ECO:0000256" key="1">
    <source>
        <dbReference type="ARBA" id="ARBA00001947"/>
    </source>
</evidence>
<dbReference type="GO" id="GO:0030246">
    <property type="term" value="F:carbohydrate binding"/>
    <property type="evidence" value="ECO:0007669"/>
    <property type="project" value="InterPro"/>
</dbReference>
<dbReference type="SUPFAM" id="SSF88713">
    <property type="entry name" value="Glycoside hydrolase/deacetylase"/>
    <property type="match status" value="1"/>
</dbReference>
<dbReference type="PANTHER" id="PTHR11607">
    <property type="entry name" value="ALPHA-MANNOSIDASE"/>
    <property type="match status" value="1"/>
</dbReference>
<reference evidence="4" key="1">
    <citation type="submission" date="2023-03" db="EMBL/GenBank/DDBJ databases">
        <authorList>
            <person name="Julca I."/>
        </authorList>
    </citation>
    <scope>NUCLEOTIDE SEQUENCE</scope>
</reference>
<protein>
    <submittedName>
        <fullName evidence="4">OLC1v1030829C1</fullName>
    </submittedName>
</protein>
<proteinExistence type="predicted"/>
<dbReference type="AlphaFoldDB" id="A0AAV1CKH4"/>
<dbReference type="SUPFAM" id="SSF74650">
    <property type="entry name" value="Galactose mutarotase-like"/>
    <property type="match status" value="1"/>
</dbReference>
<evidence type="ECO:0000259" key="3">
    <source>
        <dbReference type="Pfam" id="PF01074"/>
    </source>
</evidence>
<dbReference type="InterPro" id="IPR000602">
    <property type="entry name" value="Glyco_hydro_38_N"/>
</dbReference>
<dbReference type="InterPro" id="IPR011330">
    <property type="entry name" value="Glyco_hydro/deAcase_b/a-brl"/>
</dbReference>
<name>A0AAV1CKH4_OLDCO</name>
<dbReference type="InterPro" id="IPR050843">
    <property type="entry name" value="Glycosyl_Hydrlase_38"/>
</dbReference>
<dbReference type="Pfam" id="PF01074">
    <property type="entry name" value="Glyco_hydro_38N"/>
    <property type="match status" value="1"/>
</dbReference>
<gene>
    <name evidence="4" type="ORF">OLC1_LOCUS6049</name>
</gene>
<dbReference type="InterPro" id="IPR027291">
    <property type="entry name" value="Glyco_hydro_38_N_sf"/>
</dbReference>
<sequence>MCIHDEAIPHCIDMIDQTTLGHRFIYREFGQRARVGWQIGPFGHSAIQAYLLGAELGFDSLFFALIDYQDRTKRKNNKLLEVVWRGSKSLGSSSQIFTGIFLVHYNPSDGFSFEVNDMSSPIQDDLTLFDYNVEERVNGFVQAAMIQELEDGKLLIGLAHLYEWVVFGFMGKKIGEDEDYSVTPNVELGKLFSDRKISKIAEMNLSANQERSEWRRRDLIGGQKKGVMSNRMKMV</sequence>
<comment type="cofactor">
    <cofactor evidence="1">
        <name>Zn(2+)</name>
        <dbReference type="ChEBI" id="CHEBI:29105"/>
    </cofactor>
</comment>
<keyword evidence="2" id="KW-0862">Zinc</keyword>
<feature type="domain" description="Glycoside hydrolase family 38 N-terminal" evidence="3">
    <location>
        <begin position="2"/>
        <end position="121"/>
    </location>
</feature>
<organism evidence="4 5">
    <name type="scientific">Oldenlandia corymbosa var. corymbosa</name>
    <dbReference type="NCBI Taxonomy" id="529605"/>
    <lineage>
        <taxon>Eukaryota</taxon>
        <taxon>Viridiplantae</taxon>
        <taxon>Streptophyta</taxon>
        <taxon>Embryophyta</taxon>
        <taxon>Tracheophyta</taxon>
        <taxon>Spermatophyta</taxon>
        <taxon>Magnoliopsida</taxon>
        <taxon>eudicotyledons</taxon>
        <taxon>Gunneridae</taxon>
        <taxon>Pentapetalae</taxon>
        <taxon>asterids</taxon>
        <taxon>lamiids</taxon>
        <taxon>Gentianales</taxon>
        <taxon>Rubiaceae</taxon>
        <taxon>Rubioideae</taxon>
        <taxon>Spermacoceae</taxon>
        <taxon>Hedyotis-Oldenlandia complex</taxon>
        <taxon>Oldenlandia</taxon>
    </lineage>
</organism>
<evidence type="ECO:0000256" key="2">
    <source>
        <dbReference type="ARBA" id="ARBA00022833"/>
    </source>
</evidence>
<evidence type="ECO:0000313" key="4">
    <source>
        <dbReference type="EMBL" id="CAI9094982.1"/>
    </source>
</evidence>
<dbReference type="GO" id="GO:0006013">
    <property type="term" value="P:mannose metabolic process"/>
    <property type="evidence" value="ECO:0007669"/>
    <property type="project" value="InterPro"/>
</dbReference>
<evidence type="ECO:0000313" key="5">
    <source>
        <dbReference type="Proteomes" id="UP001161247"/>
    </source>
</evidence>
<dbReference type="EMBL" id="OX459119">
    <property type="protein sequence ID" value="CAI9094982.1"/>
    <property type="molecule type" value="Genomic_DNA"/>
</dbReference>
<dbReference type="Gene3D" id="3.20.110.10">
    <property type="entry name" value="Glycoside hydrolase 38, N terminal domain"/>
    <property type="match status" value="1"/>
</dbReference>
<dbReference type="PANTHER" id="PTHR11607:SF60">
    <property type="entry name" value="ALPHA-MANNOSIDASE"/>
    <property type="match status" value="1"/>
</dbReference>
<dbReference type="InterPro" id="IPR011013">
    <property type="entry name" value="Gal_mutarotase_sf_dom"/>
</dbReference>
<accession>A0AAV1CKH4</accession>